<keyword evidence="1" id="KW-0472">Membrane</keyword>
<dbReference type="InterPro" id="IPR025291">
    <property type="entry name" value="DUF4153"/>
</dbReference>
<organism evidence="2 3">
    <name type="scientific">Candidatus Gottesmanbacteria bacterium GW2011_GWA2_47_9</name>
    <dbReference type="NCBI Taxonomy" id="1618445"/>
    <lineage>
        <taxon>Bacteria</taxon>
        <taxon>Candidatus Gottesmaniibacteriota</taxon>
    </lineage>
</organism>
<feature type="transmembrane region" description="Helical" evidence="1">
    <location>
        <begin position="43"/>
        <end position="61"/>
    </location>
</feature>
<dbReference type="EMBL" id="LCOY01000057">
    <property type="protein sequence ID" value="KKU86397.1"/>
    <property type="molecule type" value="Genomic_DNA"/>
</dbReference>
<reference evidence="2 3" key="1">
    <citation type="journal article" date="2015" name="Nature">
        <title>rRNA introns, odd ribosomes, and small enigmatic genomes across a large radiation of phyla.</title>
        <authorList>
            <person name="Brown C.T."/>
            <person name="Hug L.A."/>
            <person name="Thomas B.C."/>
            <person name="Sharon I."/>
            <person name="Castelle C.J."/>
            <person name="Singh A."/>
            <person name="Wilkins M.J."/>
            <person name="Williams K.H."/>
            <person name="Banfield J.F."/>
        </authorList>
    </citation>
    <scope>NUCLEOTIDE SEQUENCE [LARGE SCALE GENOMIC DNA]</scope>
</reference>
<protein>
    <submittedName>
        <fullName evidence="2">Uncharacterized protein</fullName>
    </submittedName>
</protein>
<evidence type="ECO:0000256" key="1">
    <source>
        <dbReference type="SAM" id="Phobius"/>
    </source>
</evidence>
<keyword evidence="1" id="KW-0812">Transmembrane</keyword>
<dbReference type="Proteomes" id="UP000034739">
    <property type="component" value="Unassembled WGS sequence"/>
</dbReference>
<evidence type="ECO:0000313" key="3">
    <source>
        <dbReference type="Proteomes" id="UP000034739"/>
    </source>
</evidence>
<sequence>MMYIEVYGLTRMRIIGEVFLFWLLANLLLLFLLNSWKQFEERYLLLGMGVATLGVVGYLMLVNMDMRVVRGAPKRYEMNDLFYLANLSEDSAASWEGIVQEAETRITQLINKESGTLSDEERAQLANIKLALFSLVAQRERLDKKFGPWDEVKKNYLDEIKRREYERSVVYGGPLDERRRKELERWLEANRKWQAYTWSEMEAYKLVVQKREVLFDRVDVLLTTIVRYQKSRNLDLYKEENWILYDYKHPFVNLKLTYRPWMNEFVTPTAAPSIAP</sequence>
<comment type="caution">
    <text evidence="2">The sequence shown here is derived from an EMBL/GenBank/DDBJ whole genome shotgun (WGS) entry which is preliminary data.</text>
</comment>
<feature type="transmembrane region" description="Helical" evidence="1">
    <location>
        <begin position="12"/>
        <end position="31"/>
    </location>
</feature>
<keyword evidence="1" id="KW-1133">Transmembrane helix</keyword>
<accession>A0A0G1TX22</accession>
<dbReference type="Pfam" id="PF13687">
    <property type="entry name" value="DUF4153"/>
    <property type="match status" value="1"/>
</dbReference>
<name>A0A0G1TX22_9BACT</name>
<gene>
    <name evidence="2" type="ORF">UY16_C0057G0002</name>
</gene>
<proteinExistence type="predicted"/>
<evidence type="ECO:0000313" key="2">
    <source>
        <dbReference type="EMBL" id="KKU86397.1"/>
    </source>
</evidence>
<dbReference type="AlphaFoldDB" id="A0A0G1TX22"/>